<dbReference type="Gene3D" id="2.40.30.170">
    <property type="match status" value="1"/>
</dbReference>
<dbReference type="AlphaFoldDB" id="A0A8A7KBT1"/>
<dbReference type="SUPFAM" id="SSF111369">
    <property type="entry name" value="HlyD-like secretion proteins"/>
    <property type="match status" value="3"/>
</dbReference>
<dbReference type="Gene3D" id="1.10.287.470">
    <property type="entry name" value="Helix hairpin bin"/>
    <property type="match status" value="3"/>
</dbReference>
<protein>
    <submittedName>
        <fullName evidence="8">Efflux RND transporter periplasmic adaptor subunit</fullName>
    </submittedName>
</protein>
<dbReference type="InterPro" id="IPR059052">
    <property type="entry name" value="HH_YbhG-like"/>
</dbReference>
<organism evidence="8 9">
    <name type="scientific">Iocasia fonsfrigidae</name>
    <dbReference type="NCBI Taxonomy" id="2682810"/>
    <lineage>
        <taxon>Bacteria</taxon>
        <taxon>Bacillati</taxon>
        <taxon>Bacillota</taxon>
        <taxon>Clostridia</taxon>
        <taxon>Halanaerobiales</taxon>
        <taxon>Halanaerobiaceae</taxon>
        <taxon>Iocasia</taxon>
    </lineage>
</organism>
<evidence type="ECO:0000259" key="6">
    <source>
        <dbReference type="Pfam" id="PF25954"/>
    </source>
</evidence>
<feature type="domain" description="YbhG-like alpha-helical hairpin" evidence="5">
    <location>
        <begin position="230"/>
        <end position="316"/>
    </location>
</feature>
<comment type="subcellular location">
    <subcellularLocation>
        <location evidence="1">Cell envelope</location>
    </subcellularLocation>
</comment>
<reference evidence="8" key="1">
    <citation type="submission" date="2019-12" db="EMBL/GenBank/DDBJ databases">
        <authorList>
            <person name="zhang j."/>
            <person name="sun C.M."/>
        </authorList>
    </citation>
    <scope>NUCLEOTIDE SEQUENCE</scope>
    <source>
        <strain evidence="8">NS-1</strain>
    </source>
</reference>
<evidence type="ECO:0000313" key="9">
    <source>
        <dbReference type="Proteomes" id="UP000665020"/>
    </source>
</evidence>
<evidence type="ECO:0000256" key="2">
    <source>
        <dbReference type="ARBA" id="ARBA00009477"/>
    </source>
</evidence>
<dbReference type="Gene3D" id="2.40.420.20">
    <property type="match status" value="1"/>
</dbReference>
<keyword evidence="3 4" id="KW-0175">Coiled coil</keyword>
<dbReference type="InterPro" id="IPR050465">
    <property type="entry name" value="UPF0194_transport"/>
</dbReference>
<dbReference type="KEGG" id="ifn:GM661_01875"/>
<feature type="domain" description="YknX-like C-terminal permuted SH3-like" evidence="7">
    <location>
        <begin position="435"/>
        <end position="502"/>
    </location>
</feature>
<dbReference type="GO" id="GO:0016020">
    <property type="term" value="C:membrane"/>
    <property type="evidence" value="ECO:0007669"/>
    <property type="project" value="InterPro"/>
</dbReference>
<dbReference type="Gene3D" id="2.40.50.100">
    <property type="match status" value="2"/>
</dbReference>
<evidence type="ECO:0000256" key="1">
    <source>
        <dbReference type="ARBA" id="ARBA00004196"/>
    </source>
</evidence>
<dbReference type="FunFam" id="2.40.30.170:FF:000010">
    <property type="entry name" value="Efflux RND transporter periplasmic adaptor subunit"/>
    <property type="match status" value="1"/>
</dbReference>
<dbReference type="Pfam" id="PF25954">
    <property type="entry name" value="Beta-barrel_RND_2"/>
    <property type="match status" value="1"/>
</dbReference>
<dbReference type="PANTHER" id="PTHR32347">
    <property type="entry name" value="EFFLUX SYSTEM COMPONENT YKNX-RELATED"/>
    <property type="match status" value="1"/>
</dbReference>
<feature type="coiled-coil region" evidence="4">
    <location>
        <begin position="215"/>
        <end position="294"/>
    </location>
</feature>
<dbReference type="NCBIfam" id="TIGR01730">
    <property type="entry name" value="RND_mfp"/>
    <property type="match status" value="1"/>
</dbReference>
<evidence type="ECO:0000259" key="5">
    <source>
        <dbReference type="Pfam" id="PF25881"/>
    </source>
</evidence>
<dbReference type="GO" id="GO:0030313">
    <property type="term" value="C:cell envelope"/>
    <property type="evidence" value="ECO:0007669"/>
    <property type="project" value="UniProtKB-SubCell"/>
</dbReference>
<dbReference type="InterPro" id="IPR006143">
    <property type="entry name" value="RND_pump_MFP"/>
</dbReference>
<dbReference type="InterPro" id="IPR058637">
    <property type="entry name" value="YknX-like_C"/>
</dbReference>
<feature type="domain" description="YbhG-like alpha-helical hairpin" evidence="5">
    <location>
        <begin position="84"/>
        <end position="181"/>
    </location>
</feature>
<dbReference type="EMBL" id="CP046640">
    <property type="protein sequence ID" value="QTL96809.1"/>
    <property type="molecule type" value="Genomic_DNA"/>
</dbReference>
<evidence type="ECO:0000313" key="8">
    <source>
        <dbReference type="EMBL" id="QTL96809.1"/>
    </source>
</evidence>
<keyword evidence="9" id="KW-1185">Reference proteome</keyword>
<dbReference type="RefSeq" id="WP_230868497.1">
    <property type="nucleotide sequence ID" value="NZ_CP046640.1"/>
</dbReference>
<dbReference type="Proteomes" id="UP000665020">
    <property type="component" value="Chromosome"/>
</dbReference>
<comment type="similarity">
    <text evidence="2">Belongs to the membrane fusion protein (MFP) (TC 8.A.1) family.</text>
</comment>
<gene>
    <name evidence="8" type="ORF">GM661_01875</name>
</gene>
<evidence type="ECO:0000259" key="7">
    <source>
        <dbReference type="Pfam" id="PF25989"/>
    </source>
</evidence>
<name>A0A8A7KBT1_9FIRM</name>
<evidence type="ECO:0000256" key="4">
    <source>
        <dbReference type="SAM" id="Coils"/>
    </source>
</evidence>
<sequence length="504" mass="55221">MKNKIGIFTILIVLLINTVSLAQSIPVRVVEAELKDLAEIKVVNGKIEPYKSIQISPEIGGIIDEVNVEVGDFVKKGQSLIVFDQDNLKAQLKQAEAAVELAQANLDMLENGATPEEIAQVEASYQSAMASFEGAKTGLEIIESIYHDKSDYKQQLTSSNTQLESGRKQLSIADEQLNQARVAYNQASTDYERMKTLYNEGAITRKEFEGVETQYKNAQSALKTAELGKEQAQINYNGALESYQIVEDVYQNPHSLKQQLDNARTQLEVARANLQTAEANLAKVKKGAREEERRSARASLKQSQASLELARIQFENSVVKSPNQGIISAVNVEVGEMLGAGTPVINLVDLDQVYVKVNVNADTLTRIKVGDQVSVDLLAFKDGISQGEITNISPVIDQQAQAYPVKILLDNEDNKIYGGMFADVSFILNRAENTVVIPINAVLDLDGNPYVFAVDGDKVVKKEIEIGIINANELEVIDGISPEDILVIQGQNSLQNGDLVEVVD</sequence>
<dbReference type="GO" id="GO:0022857">
    <property type="term" value="F:transmembrane transporter activity"/>
    <property type="evidence" value="ECO:0007669"/>
    <property type="project" value="InterPro"/>
</dbReference>
<feature type="coiled-coil region" evidence="4">
    <location>
        <begin position="85"/>
        <end position="112"/>
    </location>
</feature>
<feature type="domain" description="CusB-like beta-barrel" evidence="6">
    <location>
        <begin position="352"/>
        <end position="426"/>
    </location>
</feature>
<evidence type="ECO:0000256" key="3">
    <source>
        <dbReference type="ARBA" id="ARBA00023054"/>
    </source>
</evidence>
<accession>A0A8A7KBT1</accession>
<dbReference type="Pfam" id="PF25881">
    <property type="entry name" value="HH_YBHG"/>
    <property type="match status" value="2"/>
</dbReference>
<dbReference type="InterPro" id="IPR058792">
    <property type="entry name" value="Beta-barrel_RND_2"/>
</dbReference>
<dbReference type="Pfam" id="PF25989">
    <property type="entry name" value="YknX_C"/>
    <property type="match status" value="1"/>
</dbReference>
<proteinExistence type="inferred from homology"/>